<dbReference type="InterPro" id="IPR011066">
    <property type="entry name" value="MscS_channel_C_sf"/>
</dbReference>
<dbReference type="InterPro" id="IPR049278">
    <property type="entry name" value="MS_channel_C"/>
</dbReference>
<evidence type="ECO:0000256" key="4">
    <source>
        <dbReference type="ARBA" id="ARBA00022692"/>
    </source>
</evidence>
<gene>
    <name evidence="10" type="ORF">C451_07227</name>
</gene>
<evidence type="ECO:0000256" key="2">
    <source>
        <dbReference type="ARBA" id="ARBA00008017"/>
    </source>
</evidence>
<feature type="transmembrane region" description="Helical" evidence="7">
    <location>
        <begin position="49"/>
        <end position="71"/>
    </location>
</feature>
<reference evidence="10 11" key="1">
    <citation type="journal article" date="2014" name="PLoS Genet.">
        <title>Phylogenetically driven sequencing of extremely halophilic archaea reveals strategies for static and dynamic osmo-response.</title>
        <authorList>
            <person name="Becker E.A."/>
            <person name="Seitzer P.M."/>
            <person name="Tritt A."/>
            <person name="Larsen D."/>
            <person name="Krusor M."/>
            <person name="Yao A.I."/>
            <person name="Wu D."/>
            <person name="Madern D."/>
            <person name="Eisen J.A."/>
            <person name="Darling A.E."/>
            <person name="Facciotti M.T."/>
        </authorList>
    </citation>
    <scope>NUCLEOTIDE SEQUENCE [LARGE SCALE GENOMIC DNA]</scope>
    <source>
        <strain evidence="10 11">JCM 13552</strain>
    </source>
</reference>
<evidence type="ECO:0000259" key="8">
    <source>
        <dbReference type="Pfam" id="PF00924"/>
    </source>
</evidence>
<proteinExistence type="inferred from homology"/>
<evidence type="ECO:0000256" key="5">
    <source>
        <dbReference type="ARBA" id="ARBA00022989"/>
    </source>
</evidence>
<comment type="subcellular location">
    <subcellularLocation>
        <location evidence="1">Cell membrane</location>
        <topology evidence="1">Multi-pass membrane protein</topology>
    </subcellularLocation>
</comment>
<dbReference type="Proteomes" id="UP000011680">
    <property type="component" value="Unassembled WGS sequence"/>
</dbReference>
<keyword evidence="11" id="KW-1185">Reference proteome</keyword>
<dbReference type="Pfam" id="PF21082">
    <property type="entry name" value="MS_channel_3rd"/>
    <property type="match status" value="1"/>
</dbReference>
<dbReference type="Gene3D" id="3.30.70.100">
    <property type="match status" value="1"/>
</dbReference>
<keyword evidence="5 7" id="KW-1133">Transmembrane helix</keyword>
<dbReference type="PROSITE" id="PS01246">
    <property type="entry name" value="UPF0003"/>
    <property type="match status" value="1"/>
</dbReference>
<dbReference type="STRING" id="1227457.C451_07227"/>
<feature type="domain" description="Mechanosensitive ion channel MscS C-terminal" evidence="9">
    <location>
        <begin position="215"/>
        <end position="306"/>
    </location>
</feature>
<dbReference type="SUPFAM" id="SSF82689">
    <property type="entry name" value="Mechanosensitive channel protein MscS (YggB), C-terminal domain"/>
    <property type="match status" value="1"/>
</dbReference>
<dbReference type="SUPFAM" id="SSF82861">
    <property type="entry name" value="Mechanosensitive channel protein MscS (YggB), transmembrane region"/>
    <property type="match status" value="1"/>
</dbReference>
<comment type="caution">
    <text evidence="10">The sequence shown here is derived from an EMBL/GenBank/DDBJ whole genome shotgun (WGS) entry which is preliminary data.</text>
</comment>
<dbReference type="GO" id="GO:0005886">
    <property type="term" value="C:plasma membrane"/>
    <property type="evidence" value="ECO:0007669"/>
    <property type="project" value="UniProtKB-SubCell"/>
</dbReference>
<evidence type="ECO:0000256" key="1">
    <source>
        <dbReference type="ARBA" id="ARBA00004651"/>
    </source>
</evidence>
<dbReference type="PATRIC" id="fig|1227457.3.peg.1304"/>
<keyword evidence="6 7" id="KW-0472">Membrane</keyword>
<dbReference type="PANTHER" id="PTHR30221">
    <property type="entry name" value="SMALL-CONDUCTANCE MECHANOSENSITIVE CHANNEL"/>
    <property type="match status" value="1"/>
</dbReference>
<feature type="transmembrane region" description="Helical" evidence="7">
    <location>
        <begin position="92"/>
        <end position="111"/>
    </location>
</feature>
<name>M0N911_9EURY</name>
<keyword evidence="3" id="KW-1003">Cell membrane</keyword>
<protein>
    <submittedName>
        <fullName evidence="10">Putative mechanosensitive ion channel</fullName>
    </submittedName>
</protein>
<feature type="transmembrane region" description="Helical" evidence="7">
    <location>
        <begin position="117"/>
        <end position="136"/>
    </location>
</feature>
<dbReference type="GO" id="GO:0008381">
    <property type="term" value="F:mechanosensitive monoatomic ion channel activity"/>
    <property type="evidence" value="ECO:0007669"/>
    <property type="project" value="InterPro"/>
</dbReference>
<dbReference type="InterPro" id="IPR045275">
    <property type="entry name" value="MscS_archaea/bacteria_type"/>
</dbReference>
<keyword evidence="4 7" id="KW-0812">Transmembrane</keyword>
<accession>M0N911</accession>
<feature type="domain" description="Mechanosensitive ion channel MscS" evidence="8">
    <location>
        <begin position="138"/>
        <end position="205"/>
    </location>
</feature>
<dbReference type="PANTHER" id="PTHR30221:SF1">
    <property type="entry name" value="SMALL-CONDUCTANCE MECHANOSENSITIVE CHANNEL"/>
    <property type="match status" value="1"/>
</dbReference>
<evidence type="ECO:0000256" key="6">
    <source>
        <dbReference type="ARBA" id="ARBA00023136"/>
    </source>
</evidence>
<evidence type="ECO:0000256" key="7">
    <source>
        <dbReference type="SAM" id="Phobius"/>
    </source>
</evidence>
<dbReference type="eggNOG" id="arCOG01568">
    <property type="taxonomic scope" value="Archaea"/>
</dbReference>
<evidence type="ECO:0000313" key="10">
    <source>
        <dbReference type="EMBL" id="EMA54043.1"/>
    </source>
</evidence>
<dbReference type="InterPro" id="IPR006685">
    <property type="entry name" value="MscS_channel_2nd"/>
</dbReference>
<evidence type="ECO:0000259" key="9">
    <source>
        <dbReference type="Pfam" id="PF21082"/>
    </source>
</evidence>
<dbReference type="RefSeq" id="WP_007739159.1">
    <property type="nucleotide sequence ID" value="NZ_AOMF01000145.1"/>
</dbReference>
<dbReference type="EMBL" id="AOMF01000145">
    <property type="protein sequence ID" value="EMA54043.1"/>
    <property type="molecule type" value="Genomic_DNA"/>
</dbReference>
<dbReference type="InterPro" id="IPR006686">
    <property type="entry name" value="MscS_channel_CS"/>
</dbReference>
<organism evidence="10 11">
    <name type="scientific">Halococcus thailandensis JCM 13552</name>
    <dbReference type="NCBI Taxonomy" id="1227457"/>
    <lineage>
        <taxon>Archaea</taxon>
        <taxon>Methanobacteriati</taxon>
        <taxon>Methanobacteriota</taxon>
        <taxon>Stenosarchaea group</taxon>
        <taxon>Halobacteria</taxon>
        <taxon>Halobacteriales</taxon>
        <taxon>Halococcaceae</taxon>
        <taxon>Halococcus</taxon>
    </lineage>
</organism>
<dbReference type="AlphaFoldDB" id="M0N911"/>
<dbReference type="SUPFAM" id="SSF50182">
    <property type="entry name" value="Sm-like ribonucleoproteins"/>
    <property type="match status" value="1"/>
</dbReference>
<sequence length="330" mass="36310">MAVGYSGWVAQQVPVETPNGSNVSEVISNPEQGPIGELLHEFGIPYSDVFGAIITFVIALFVLYSLGRATIVPFVSRLLNRRDLDKHEKTPLLRLTKLVMGFLALAASLNIAGYGQLLTSLAAIGAAATLAIGLALQDSLSNFVAGMFIYIDRPFRIGDWIEWDEGTYAGIVEDITFRVTRVRTFDNELLTVPNSVLTDDVIKNPVAKDELRLQFNFGIGYDDDIEEATDIILEEAEKHEDILDDPAPTVRMTESSESDRGALADSYVGLTSRYWIADPNRGDYLKTRGEYVTAVKNRFDAAGIDMPDPQIDLAGQYGQNPAVRIDSVDR</sequence>
<dbReference type="InterPro" id="IPR011014">
    <property type="entry name" value="MscS_channel_TM-2"/>
</dbReference>
<dbReference type="OrthoDB" id="31543at2157"/>
<evidence type="ECO:0000256" key="3">
    <source>
        <dbReference type="ARBA" id="ARBA00022475"/>
    </source>
</evidence>
<evidence type="ECO:0000313" key="11">
    <source>
        <dbReference type="Proteomes" id="UP000011680"/>
    </source>
</evidence>
<dbReference type="InterPro" id="IPR023408">
    <property type="entry name" value="MscS_beta-dom_sf"/>
</dbReference>
<dbReference type="Pfam" id="PF00924">
    <property type="entry name" value="MS_channel_2nd"/>
    <property type="match status" value="1"/>
</dbReference>
<dbReference type="Gene3D" id="2.30.30.60">
    <property type="match status" value="1"/>
</dbReference>
<dbReference type="InterPro" id="IPR010920">
    <property type="entry name" value="LSM_dom_sf"/>
</dbReference>
<comment type="similarity">
    <text evidence="2">Belongs to the MscS (TC 1.A.23) family.</text>
</comment>
<dbReference type="Gene3D" id="1.10.287.1260">
    <property type="match status" value="1"/>
</dbReference>